<dbReference type="RefSeq" id="XP_046010830.1">
    <property type="nucleotide sequence ID" value="XM_046159094.1"/>
</dbReference>
<dbReference type="AlphaFoldDB" id="A0A9P9BNS3"/>
<feature type="transmembrane region" description="Helical" evidence="1">
    <location>
        <begin position="54"/>
        <end position="73"/>
    </location>
</feature>
<dbReference type="GeneID" id="70188640"/>
<dbReference type="Proteomes" id="UP000756346">
    <property type="component" value="Unassembled WGS sequence"/>
</dbReference>
<accession>A0A9P9BNS3</accession>
<comment type="caution">
    <text evidence="2">The sequence shown here is derived from an EMBL/GenBank/DDBJ whole genome shotgun (WGS) entry which is preliminary data.</text>
</comment>
<keyword evidence="1" id="KW-0812">Transmembrane</keyword>
<sequence>MSRQPGLGTCYPFDMGAIWRQFFRIPQRMTETASNTRLLEPRVRRHLTRMTTRHYTAMLLALLLALLRSALFAENSMFPAPKDDISHPKSYVEVQQTSHVVPG</sequence>
<evidence type="ECO:0000256" key="1">
    <source>
        <dbReference type="SAM" id="Phobius"/>
    </source>
</evidence>
<evidence type="ECO:0000313" key="2">
    <source>
        <dbReference type="EMBL" id="KAH7028031.1"/>
    </source>
</evidence>
<organism evidence="2 3">
    <name type="scientific">Microdochium trichocladiopsis</name>
    <dbReference type="NCBI Taxonomy" id="1682393"/>
    <lineage>
        <taxon>Eukaryota</taxon>
        <taxon>Fungi</taxon>
        <taxon>Dikarya</taxon>
        <taxon>Ascomycota</taxon>
        <taxon>Pezizomycotina</taxon>
        <taxon>Sordariomycetes</taxon>
        <taxon>Xylariomycetidae</taxon>
        <taxon>Xylariales</taxon>
        <taxon>Microdochiaceae</taxon>
        <taxon>Microdochium</taxon>
    </lineage>
</organism>
<keyword evidence="3" id="KW-1185">Reference proteome</keyword>
<name>A0A9P9BNS3_9PEZI</name>
<gene>
    <name evidence="2" type="ORF">B0I36DRAFT_365151</name>
</gene>
<reference evidence="2" key="1">
    <citation type="journal article" date="2021" name="Nat. Commun.">
        <title>Genetic determinants of endophytism in the Arabidopsis root mycobiome.</title>
        <authorList>
            <person name="Mesny F."/>
            <person name="Miyauchi S."/>
            <person name="Thiergart T."/>
            <person name="Pickel B."/>
            <person name="Atanasova L."/>
            <person name="Karlsson M."/>
            <person name="Huettel B."/>
            <person name="Barry K.W."/>
            <person name="Haridas S."/>
            <person name="Chen C."/>
            <person name="Bauer D."/>
            <person name="Andreopoulos W."/>
            <person name="Pangilinan J."/>
            <person name="LaButti K."/>
            <person name="Riley R."/>
            <person name="Lipzen A."/>
            <person name="Clum A."/>
            <person name="Drula E."/>
            <person name="Henrissat B."/>
            <person name="Kohler A."/>
            <person name="Grigoriev I.V."/>
            <person name="Martin F.M."/>
            <person name="Hacquard S."/>
        </authorList>
    </citation>
    <scope>NUCLEOTIDE SEQUENCE</scope>
    <source>
        <strain evidence="2">MPI-CAGE-CH-0230</strain>
    </source>
</reference>
<dbReference type="EMBL" id="JAGTJQ010000007">
    <property type="protein sequence ID" value="KAH7028031.1"/>
    <property type="molecule type" value="Genomic_DNA"/>
</dbReference>
<keyword evidence="1" id="KW-0472">Membrane</keyword>
<evidence type="ECO:0000313" key="3">
    <source>
        <dbReference type="Proteomes" id="UP000756346"/>
    </source>
</evidence>
<proteinExistence type="predicted"/>
<protein>
    <submittedName>
        <fullName evidence="2">Uncharacterized protein</fullName>
    </submittedName>
</protein>
<keyword evidence="1" id="KW-1133">Transmembrane helix</keyword>